<organism evidence="1 2">
    <name type="scientific">Colletotrichum tanaceti</name>
    <dbReference type="NCBI Taxonomy" id="1306861"/>
    <lineage>
        <taxon>Eukaryota</taxon>
        <taxon>Fungi</taxon>
        <taxon>Dikarya</taxon>
        <taxon>Ascomycota</taxon>
        <taxon>Pezizomycotina</taxon>
        <taxon>Sordariomycetes</taxon>
        <taxon>Hypocreomycetidae</taxon>
        <taxon>Glomerellales</taxon>
        <taxon>Glomerellaceae</taxon>
        <taxon>Colletotrichum</taxon>
        <taxon>Colletotrichum destructivum species complex</taxon>
    </lineage>
</organism>
<reference evidence="1 2" key="1">
    <citation type="journal article" date="2019" name="PLoS ONE">
        <title>Comparative genome analysis indicates high evolutionary potential of pathogenicity genes in Colletotrichum tanaceti.</title>
        <authorList>
            <person name="Lelwala R.V."/>
            <person name="Korhonen P.K."/>
            <person name="Young N.D."/>
            <person name="Scott J.B."/>
            <person name="Ades P.A."/>
            <person name="Gasser R.B."/>
            <person name="Taylor P.W.J."/>
        </authorList>
    </citation>
    <scope>NUCLEOTIDE SEQUENCE [LARGE SCALE GENOMIC DNA]</scope>
    <source>
        <strain evidence="1">BRIP57314</strain>
    </source>
</reference>
<dbReference type="EMBL" id="PJEX01000172">
    <property type="protein sequence ID" value="TKW53683.1"/>
    <property type="molecule type" value="Genomic_DNA"/>
</dbReference>
<evidence type="ECO:0000313" key="1">
    <source>
        <dbReference type="EMBL" id="TKW53683.1"/>
    </source>
</evidence>
<proteinExistence type="predicted"/>
<dbReference type="Proteomes" id="UP000310108">
    <property type="component" value="Unassembled WGS sequence"/>
</dbReference>
<name>A0A4U6XE69_9PEZI</name>
<dbReference type="AlphaFoldDB" id="A0A4U6XE69"/>
<sequence>MLAPPVSFASTRCPADTFFPDNPNSAFHAVAPAQLNEAASTKVNAADIAMMSLFVEGANGCGKYHRCRRRRQVHVW</sequence>
<keyword evidence="2" id="KW-1185">Reference proteome</keyword>
<comment type="caution">
    <text evidence="1">The sequence shown here is derived from an EMBL/GenBank/DDBJ whole genome shotgun (WGS) entry which is preliminary data.</text>
</comment>
<protein>
    <submittedName>
        <fullName evidence="1">Uncharacterized protein</fullName>
    </submittedName>
</protein>
<evidence type="ECO:0000313" key="2">
    <source>
        <dbReference type="Proteomes" id="UP000310108"/>
    </source>
</evidence>
<accession>A0A4U6XE69</accession>
<gene>
    <name evidence="1" type="ORF">CTA1_4353</name>
</gene>